<protein>
    <recommendedName>
        <fullName evidence="3">N-acetyltransferase domain-containing protein</fullName>
    </recommendedName>
</protein>
<keyword evidence="5" id="KW-1185">Reference proteome</keyword>
<evidence type="ECO:0000259" key="3">
    <source>
        <dbReference type="PROSITE" id="PS51186"/>
    </source>
</evidence>
<keyword evidence="2" id="KW-0012">Acyltransferase</keyword>
<evidence type="ECO:0000313" key="5">
    <source>
        <dbReference type="Proteomes" id="UP000094936"/>
    </source>
</evidence>
<dbReference type="OrthoDB" id="9799092at2"/>
<evidence type="ECO:0000256" key="1">
    <source>
        <dbReference type="ARBA" id="ARBA00022679"/>
    </source>
</evidence>
<feature type="domain" description="N-acetyltransferase" evidence="3">
    <location>
        <begin position="19"/>
        <end position="185"/>
    </location>
</feature>
<dbReference type="CDD" id="cd04301">
    <property type="entry name" value="NAT_SF"/>
    <property type="match status" value="1"/>
</dbReference>
<sequence length="186" mass="20678">MKVVENSKATLQCQHTDPYLYRQLNADDSSAYRAIRLESLKQYPQCFGSDYQQQHSLEKLYFEQKLEEACDDVAMFGVLNDDRLVAICGVAFRSALVDDSAEIIQMYVQKDHQGRGLAKGLLAEIAQVCQTKQISYLVLEVERANSPAYLTYLSAGFVGLSSAADNGTDPDNGETQPLLMKKPLAV</sequence>
<dbReference type="PANTHER" id="PTHR43420">
    <property type="entry name" value="ACETYLTRANSFERASE"/>
    <property type="match status" value="1"/>
</dbReference>
<evidence type="ECO:0000313" key="4">
    <source>
        <dbReference type="EMBL" id="ODA29227.1"/>
    </source>
</evidence>
<dbReference type="InterPro" id="IPR016181">
    <property type="entry name" value="Acyl_CoA_acyltransferase"/>
</dbReference>
<dbReference type="PROSITE" id="PS51186">
    <property type="entry name" value="GNAT"/>
    <property type="match status" value="1"/>
</dbReference>
<reference evidence="4 5" key="1">
    <citation type="submission" date="2016-05" db="EMBL/GenBank/DDBJ databases">
        <title>Genomic Taxonomy of the Vibrionaceae.</title>
        <authorList>
            <person name="Gomez-Gil B."/>
            <person name="Enciso-Ibarra J."/>
        </authorList>
    </citation>
    <scope>NUCLEOTIDE SEQUENCE [LARGE SCALE GENOMIC DNA]</scope>
    <source>
        <strain evidence="4 5">CAIM 1920</strain>
    </source>
</reference>
<dbReference type="EMBL" id="LYBM01000074">
    <property type="protein sequence ID" value="ODA29227.1"/>
    <property type="molecule type" value="Genomic_DNA"/>
</dbReference>
<gene>
    <name evidence="4" type="ORF">A8L45_22495</name>
</gene>
<dbReference type="RefSeq" id="WP_068905589.1">
    <property type="nucleotide sequence ID" value="NZ_JBHUIF010000009.1"/>
</dbReference>
<comment type="caution">
    <text evidence="4">The sequence shown here is derived from an EMBL/GenBank/DDBJ whole genome shotgun (WGS) entry which is preliminary data.</text>
</comment>
<dbReference type="SUPFAM" id="SSF55729">
    <property type="entry name" value="Acyl-CoA N-acyltransferases (Nat)"/>
    <property type="match status" value="1"/>
</dbReference>
<dbReference type="STRING" id="1080227.A8L45_22495"/>
<dbReference type="Gene3D" id="3.40.630.30">
    <property type="match status" value="1"/>
</dbReference>
<dbReference type="GO" id="GO:0016747">
    <property type="term" value="F:acyltransferase activity, transferring groups other than amino-acyl groups"/>
    <property type="evidence" value="ECO:0007669"/>
    <property type="project" value="InterPro"/>
</dbReference>
<dbReference type="Proteomes" id="UP000094936">
    <property type="component" value="Unassembled WGS sequence"/>
</dbReference>
<name>A0A1C3E7I7_9GAMM</name>
<dbReference type="AlphaFoldDB" id="A0A1C3E7I7"/>
<proteinExistence type="predicted"/>
<dbReference type="InterPro" id="IPR000182">
    <property type="entry name" value="GNAT_dom"/>
</dbReference>
<accession>A0A1C3E7I7</accession>
<dbReference type="InterPro" id="IPR050680">
    <property type="entry name" value="YpeA/RimI_acetyltransf"/>
</dbReference>
<dbReference type="Pfam" id="PF00583">
    <property type="entry name" value="Acetyltransf_1"/>
    <property type="match status" value="1"/>
</dbReference>
<keyword evidence="1" id="KW-0808">Transferase</keyword>
<organism evidence="4 5">
    <name type="scientific">Veronia pacifica</name>
    <dbReference type="NCBI Taxonomy" id="1080227"/>
    <lineage>
        <taxon>Bacteria</taxon>
        <taxon>Pseudomonadati</taxon>
        <taxon>Pseudomonadota</taxon>
        <taxon>Gammaproteobacteria</taxon>
        <taxon>Vibrionales</taxon>
        <taxon>Vibrionaceae</taxon>
        <taxon>Veronia</taxon>
    </lineage>
</organism>
<evidence type="ECO:0000256" key="2">
    <source>
        <dbReference type="ARBA" id="ARBA00023315"/>
    </source>
</evidence>